<keyword evidence="2" id="KW-0418">Kinase</keyword>
<keyword evidence="5" id="KW-1133">Transmembrane helix</keyword>
<dbReference type="PANTHER" id="PTHR24421:SF58">
    <property type="entry name" value="SIGNAL TRANSDUCTION HISTIDINE-PROTEIN KINASE_PHOSPHATASE UHPB"/>
    <property type="match status" value="1"/>
</dbReference>
<feature type="coiled-coil region" evidence="4">
    <location>
        <begin position="208"/>
        <end position="235"/>
    </location>
</feature>
<evidence type="ECO:0000256" key="4">
    <source>
        <dbReference type="SAM" id="Coils"/>
    </source>
</evidence>
<dbReference type="InterPro" id="IPR050482">
    <property type="entry name" value="Sensor_HK_TwoCompSys"/>
</dbReference>
<evidence type="ECO:0000256" key="5">
    <source>
        <dbReference type="SAM" id="Phobius"/>
    </source>
</evidence>
<dbReference type="SMART" id="SM00387">
    <property type="entry name" value="HATPase_c"/>
    <property type="match status" value="1"/>
</dbReference>
<keyword evidence="5" id="KW-0472">Membrane</keyword>
<feature type="domain" description="Histidine kinase" evidence="6">
    <location>
        <begin position="237"/>
        <end position="422"/>
    </location>
</feature>
<name>A0ABR9D193_9GAMM</name>
<keyword evidence="8" id="KW-1185">Reference proteome</keyword>
<feature type="transmembrane region" description="Helical" evidence="5">
    <location>
        <begin position="62"/>
        <end position="78"/>
    </location>
</feature>
<dbReference type="InterPro" id="IPR005467">
    <property type="entry name" value="His_kinase_dom"/>
</dbReference>
<evidence type="ECO:0000313" key="7">
    <source>
        <dbReference type="EMBL" id="MBD9356571.1"/>
    </source>
</evidence>
<comment type="caution">
    <text evidence="7">The sequence shown here is derived from an EMBL/GenBank/DDBJ whole genome shotgun (WGS) entry which is preliminary data.</text>
</comment>
<feature type="transmembrane region" description="Helical" evidence="5">
    <location>
        <begin position="31"/>
        <end position="56"/>
    </location>
</feature>
<sequence>MKRASWGCCVIESNAVGLEESLRERTRIDAVALFLAHWRMSLLSVSLVTMAVLYVWGDYWPRHLQLIWCMTALSNYLAQSFVSWRMESEESLNKAMYRYMPWLLFSITVSGVVWGSLPWLLSPPITTVFAYVSLFNLMLVFCVVNSPCTRMMLICAVLPVMLLNTSALAFRSELIYAGYFLILMSLVLLYGLRVQAAIHTTMTERHLARDLNQELTRQQKQLVAVERENALLLERQRLMYDMHDGLGSTLLATLCAIERDDLPQSAVINALRGCVDDLRLVIDSLEPMEHDLVTLLATIRYRMGPRLADAGLTLDWDIHDLPELPWLEPPDALHVLRLVQEALANVLKHAHADRVRLATRHWQDHVEIRIEDNGCGFDLDTVTLGRGLRNQDRRAKHLGGELKIETAQGGGTCLKLFLPVLR</sequence>
<accession>A0ABR9D193</accession>
<keyword evidence="1" id="KW-0808">Transferase</keyword>
<dbReference type="EMBL" id="JACXSS010000001">
    <property type="protein sequence ID" value="MBD9356571.1"/>
    <property type="molecule type" value="Genomic_DNA"/>
</dbReference>
<dbReference type="RefSeq" id="WP_192374912.1">
    <property type="nucleotide sequence ID" value="NZ_CAJHIV010000001.1"/>
</dbReference>
<dbReference type="PROSITE" id="PS50109">
    <property type="entry name" value="HIS_KIN"/>
    <property type="match status" value="1"/>
</dbReference>
<dbReference type="Gene3D" id="3.30.565.10">
    <property type="entry name" value="Histidine kinase-like ATPase, C-terminal domain"/>
    <property type="match status" value="1"/>
</dbReference>
<feature type="transmembrane region" description="Helical" evidence="5">
    <location>
        <begin position="176"/>
        <end position="192"/>
    </location>
</feature>
<dbReference type="Proteomes" id="UP000652176">
    <property type="component" value="Unassembled WGS sequence"/>
</dbReference>
<evidence type="ECO:0000313" key="8">
    <source>
        <dbReference type="Proteomes" id="UP000652176"/>
    </source>
</evidence>
<reference evidence="7 8" key="1">
    <citation type="submission" date="2020-09" db="EMBL/GenBank/DDBJ databases">
        <title>Methylomonas albis sp. nov. and Methylomonas fluvii sp. nov.: Two cold-adapted methanotrophs from the River Elbe and an amended description of Methylovulum psychrotolerans strain Eb1.</title>
        <authorList>
            <person name="Bussmann I.K."/>
            <person name="Klings K.-W."/>
            <person name="Warnstedt J."/>
            <person name="Hoppert M."/>
            <person name="Saborowski A."/>
            <person name="Horn F."/>
            <person name="Liebner S."/>
        </authorList>
    </citation>
    <scope>NUCLEOTIDE SEQUENCE [LARGE SCALE GENOMIC DNA]</scope>
    <source>
        <strain evidence="7 8">EbA</strain>
    </source>
</reference>
<dbReference type="PANTHER" id="PTHR24421">
    <property type="entry name" value="NITRATE/NITRITE SENSOR PROTEIN NARX-RELATED"/>
    <property type="match status" value="1"/>
</dbReference>
<evidence type="ECO:0000256" key="1">
    <source>
        <dbReference type="ARBA" id="ARBA00022679"/>
    </source>
</evidence>
<evidence type="ECO:0000256" key="3">
    <source>
        <dbReference type="ARBA" id="ARBA00023012"/>
    </source>
</evidence>
<keyword evidence="5" id="KW-0812">Transmembrane</keyword>
<dbReference type="SUPFAM" id="SSF55874">
    <property type="entry name" value="ATPase domain of HSP90 chaperone/DNA topoisomerase II/histidine kinase"/>
    <property type="match status" value="1"/>
</dbReference>
<keyword evidence="3" id="KW-0902">Two-component regulatory system</keyword>
<dbReference type="CDD" id="cd16917">
    <property type="entry name" value="HATPase_UhpB-NarQ-NarX-like"/>
    <property type="match status" value="1"/>
</dbReference>
<proteinExistence type="predicted"/>
<evidence type="ECO:0000256" key="2">
    <source>
        <dbReference type="ARBA" id="ARBA00022777"/>
    </source>
</evidence>
<dbReference type="InterPro" id="IPR003594">
    <property type="entry name" value="HATPase_dom"/>
</dbReference>
<feature type="transmembrane region" description="Helical" evidence="5">
    <location>
        <begin position="151"/>
        <end position="170"/>
    </location>
</feature>
<dbReference type="InterPro" id="IPR036890">
    <property type="entry name" value="HATPase_C_sf"/>
</dbReference>
<feature type="transmembrane region" description="Helical" evidence="5">
    <location>
        <begin position="99"/>
        <end position="119"/>
    </location>
</feature>
<evidence type="ECO:0000259" key="6">
    <source>
        <dbReference type="PROSITE" id="PS50109"/>
    </source>
</evidence>
<organism evidence="7 8">
    <name type="scientific">Methylomonas albis</name>
    <dbReference type="NCBI Taxonomy" id="1854563"/>
    <lineage>
        <taxon>Bacteria</taxon>
        <taxon>Pseudomonadati</taxon>
        <taxon>Pseudomonadota</taxon>
        <taxon>Gammaproteobacteria</taxon>
        <taxon>Methylococcales</taxon>
        <taxon>Methylococcaceae</taxon>
        <taxon>Methylomonas</taxon>
    </lineage>
</organism>
<dbReference type="Pfam" id="PF02518">
    <property type="entry name" value="HATPase_c"/>
    <property type="match status" value="1"/>
</dbReference>
<keyword evidence="4" id="KW-0175">Coiled coil</keyword>
<feature type="transmembrane region" description="Helical" evidence="5">
    <location>
        <begin position="125"/>
        <end position="144"/>
    </location>
</feature>
<protein>
    <recommendedName>
        <fullName evidence="6">Histidine kinase domain-containing protein</fullName>
    </recommendedName>
</protein>
<gene>
    <name evidence="7" type="ORF">IE877_11840</name>
</gene>